<dbReference type="CDD" id="cd00082">
    <property type="entry name" value="HisKA"/>
    <property type="match status" value="1"/>
</dbReference>
<keyword evidence="4" id="KW-0808">Transferase</keyword>
<evidence type="ECO:0000259" key="12">
    <source>
        <dbReference type="PROSITE" id="PS50109"/>
    </source>
</evidence>
<feature type="compositionally biased region" description="Polar residues" evidence="11">
    <location>
        <begin position="1"/>
        <end position="10"/>
    </location>
</feature>
<feature type="domain" description="PAS" evidence="14">
    <location>
        <begin position="169"/>
        <end position="220"/>
    </location>
</feature>
<dbReference type="InterPro" id="IPR003594">
    <property type="entry name" value="HATPase_dom"/>
</dbReference>
<evidence type="ECO:0000256" key="9">
    <source>
        <dbReference type="PROSITE-ProRule" id="PRU00169"/>
    </source>
</evidence>
<dbReference type="PROSITE" id="PS50112">
    <property type="entry name" value="PAS"/>
    <property type="match status" value="1"/>
</dbReference>
<dbReference type="Gene3D" id="3.40.50.2300">
    <property type="match status" value="1"/>
</dbReference>
<dbReference type="SMART" id="SM00388">
    <property type="entry name" value="HisKA"/>
    <property type="match status" value="1"/>
</dbReference>
<dbReference type="InterPro" id="IPR000014">
    <property type="entry name" value="PAS"/>
</dbReference>
<feature type="modified residue" description="4-aspartylphosphate" evidence="9">
    <location>
        <position position="75"/>
    </location>
</feature>
<dbReference type="GO" id="GO:0005524">
    <property type="term" value="F:ATP binding"/>
    <property type="evidence" value="ECO:0007669"/>
    <property type="project" value="UniProtKB-KW"/>
</dbReference>
<dbReference type="PROSITE" id="PS50110">
    <property type="entry name" value="RESPONSE_REGULATORY"/>
    <property type="match status" value="1"/>
</dbReference>
<feature type="domain" description="Histidine kinase" evidence="12">
    <location>
        <begin position="306"/>
        <end position="521"/>
    </location>
</feature>
<feature type="domain" description="PAC" evidence="15">
    <location>
        <begin position="239"/>
        <end position="293"/>
    </location>
</feature>
<feature type="domain" description="Response regulatory" evidence="13">
    <location>
        <begin position="26"/>
        <end position="143"/>
    </location>
</feature>
<dbReference type="SUPFAM" id="SSF52172">
    <property type="entry name" value="CheY-like"/>
    <property type="match status" value="1"/>
</dbReference>
<evidence type="ECO:0000313" key="16">
    <source>
        <dbReference type="EMBL" id="QNI33190.1"/>
    </source>
</evidence>
<dbReference type="KEGG" id="adin:H7849_04255"/>
<dbReference type="InterPro" id="IPR004358">
    <property type="entry name" value="Sig_transdc_His_kin-like_C"/>
</dbReference>
<dbReference type="InterPro" id="IPR000700">
    <property type="entry name" value="PAS-assoc_C"/>
</dbReference>
<dbReference type="Gene3D" id="3.30.565.10">
    <property type="entry name" value="Histidine kinase-like ATPase, C-terminal domain"/>
    <property type="match status" value="1"/>
</dbReference>
<dbReference type="RefSeq" id="WP_186744422.1">
    <property type="nucleotide sequence ID" value="NZ_CP060394.1"/>
</dbReference>
<dbReference type="NCBIfam" id="TIGR00229">
    <property type="entry name" value="sensory_box"/>
    <property type="match status" value="1"/>
</dbReference>
<dbReference type="Pfam" id="PF00072">
    <property type="entry name" value="Response_reg"/>
    <property type="match status" value="1"/>
</dbReference>
<dbReference type="SUPFAM" id="SSF47384">
    <property type="entry name" value="Homodimeric domain of signal transducing histidine kinase"/>
    <property type="match status" value="1"/>
</dbReference>
<gene>
    <name evidence="16" type="ORF">H7849_04255</name>
</gene>
<dbReference type="PANTHER" id="PTHR43065">
    <property type="entry name" value="SENSOR HISTIDINE KINASE"/>
    <property type="match status" value="1"/>
</dbReference>
<dbReference type="InterPro" id="IPR035965">
    <property type="entry name" value="PAS-like_dom_sf"/>
</dbReference>
<feature type="coiled-coil region" evidence="10">
    <location>
        <begin position="142"/>
        <end position="176"/>
    </location>
</feature>
<proteinExistence type="predicted"/>
<evidence type="ECO:0000259" key="14">
    <source>
        <dbReference type="PROSITE" id="PS50112"/>
    </source>
</evidence>
<dbReference type="PROSITE" id="PS50109">
    <property type="entry name" value="HIS_KIN"/>
    <property type="match status" value="1"/>
</dbReference>
<evidence type="ECO:0000256" key="4">
    <source>
        <dbReference type="ARBA" id="ARBA00022679"/>
    </source>
</evidence>
<dbReference type="InterPro" id="IPR036890">
    <property type="entry name" value="HATPase_C_sf"/>
</dbReference>
<keyword evidence="10" id="KW-0175">Coiled coil</keyword>
<dbReference type="CDD" id="cd00130">
    <property type="entry name" value="PAS"/>
    <property type="match status" value="1"/>
</dbReference>
<evidence type="ECO:0000256" key="1">
    <source>
        <dbReference type="ARBA" id="ARBA00000085"/>
    </source>
</evidence>
<keyword evidence="8" id="KW-0902">Two-component regulatory system</keyword>
<evidence type="ECO:0000259" key="15">
    <source>
        <dbReference type="PROSITE" id="PS50113"/>
    </source>
</evidence>
<dbReference type="PRINTS" id="PR00344">
    <property type="entry name" value="BCTRLSENSOR"/>
</dbReference>
<dbReference type="Gene3D" id="3.30.450.20">
    <property type="entry name" value="PAS domain"/>
    <property type="match status" value="1"/>
</dbReference>
<evidence type="ECO:0000256" key="6">
    <source>
        <dbReference type="ARBA" id="ARBA00022777"/>
    </source>
</evidence>
<dbReference type="InterPro" id="IPR036097">
    <property type="entry name" value="HisK_dim/P_sf"/>
</dbReference>
<dbReference type="Pfam" id="PF08448">
    <property type="entry name" value="PAS_4"/>
    <property type="match status" value="1"/>
</dbReference>
<evidence type="ECO:0000256" key="7">
    <source>
        <dbReference type="ARBA" id="ARBA00022840"/>
    </source>
</evidence>
<dbReference type="SMART" id="SM00091">
    <property type="entry name" value="PAS"/>
    <property type="match status" value="1"/>
</dbReference>
<keyword evidence="5" id="KW-0547">Nucleotide-binding</keyword>
<dbReference type="AlphaFoldDB" id="A0A7G8BKX0"/>
<reference evidence="16 17" key="1">
    <citation type="submission" date="2020-08" db="EMBL/GenBank/DDBJ databases">
        <title>Edaphobacter telluris sp. nov. and Acidobacterium dinghuensis sp. nov., two acidobacteria isolated from forest soil.</title>
        <authorList>
            <person name="Fu J."/>
            <person name="Qiu L."/>
        </authorList>
    </citation>
    <scope>NUCLEOTIDE SEQUENCE [LARGE SCALE GENOMIC DNA]</scope>
    <source>
        <strain evidence="16">4Y35</strain>
    </source>
</reference>
<dbReference type="PROSITE" id="PS50113">
    <property type="entry name" value="PAC"/>
    <property type="match status" value="1"/>
</dbReference>
<comment type="catalytic activity">
    <reaction evidence="1">
        <text>ATP + protein L-histidine = ADP + protein N-phospho-L-histidine.</text>
        <dbReference type="EC" id="2.7.13.3"/>
    </reaction>
</comment>
<protein>
    <recommendedName>
        <fullName evidence="2">histidine kinase</fullName>
        <ecNumber evidence="2">2.7.13.3</ecNumber>
    </recommendedName>
</protein>
<dbReference type="EC" id="2.7.13.3" evidence="2"/>
<dbReference type="InterPro" id="IPR013656">
    <property type="entry name" value="PAS_4"/>
</dbReference>
<dbReference type="Pfam" id="PF02518">
    <property type="entry name" value="HATPase_c"/>
    <property type="match status" value="1"/>
</dbReference>
<accession>A0A7G8BKX0</accession>
<evidence type="ECO:0000256" key="10">
    <source>
        <dbReference type="SAM" id="Coils"/>
    </source>
</evidence>
<dbReference type="InterPro" id="IPR001789">
    <property type="entry name" value="Sig_transdc_resp-reg_receiver"/>
</dbReference>
<evidence type="ECO:0000259" key="13">
    <source>
        <dbReference type="PROSITE" id="PS50110"/>
    </source>
</evidence>
<dbReference type="InterPro" id="IPR011006">
    <property type="entry name" value="CheY-like_superfamily"/>
</dbReference>
<dbReference type="SMART" id="SM00448">
    <property type="entry name" value="REC"/>
    <property type="match status" value="1"/>
</dbReference>
<evidence type="ECO:0000256" key="3">
    <source>
        <dbReference type="ARBA" id="ARBA00022553"/>
    </source>
</evidence>
<name>A0A7G8BKX0_9BACT</name>
<dbReference type="InterPro" id="IPR005467">
    <property type="entry name" value="His_kinase_dom"/>
</dbReference>
<evidence type="ECO:0000256" key="8">
    <source>
        <dbReference type="ARBA" id="ARBA00023012"/>
    </source>
</evidence>
<evidence type="ECO:0000256" key="5">
    <source>
        <dbReference type="ARBA" id="ARBA00022741"/>
    </source>
</evidence>
<dbReference type="Gene3D" id="1.10.287.130">
    <property type="match status" value="1"/>
</dbReference>
<evidence type="ECO:0000313" key="17">
    <source>
        <dbReference type="Proteomes" id="UP000515312"/>
    </source>
</evidence>
<organism evidence="16 17">
    <name type="scientific">Alloacidobacterium dinghuense</name>
    <dbReference type="NCBI Taxonomy" id="2763107"/>
    <lineage>
        <taxon>Bacteria</taxon>
        <taxon>Pseudomonadati</taxon>
        <taxon>Acidobacteriota</taxon>
        <taxon>Terriglobia</taxon>
        <taxon>Terriglobales</taxon>
        <taxon>Acidobacteriaceae</taxon>
        <taxon>Alloacidobacterium</taxon>
    </lineage>
</organism>
<feature type="region of interest" description="Disordered" evidence="11">
    <location>
        <begin position="1"/>
        <end position="23"/>
    </location>
</feature>
<dbReference type="Pfam" id="PF00512">
    <property type="entry name" value="HisKA"/>
    <property type="match status" value="1"/>
</dbReference>
<evidence type="ECO:0000256" key="11">
    <source>
        <dbReference type="SAM" id="MobiDB-lite"/>
    </source>
</evidence>
<keyword evidence="3 9" id="KW-0597">Phosphoprotein</keyword>
<keyword evidence="6" id="KW-0418">Kinase</keyword>
<dbReference type="Proteomes" id="UP000515312">
    <property type="component" value="Chromosome"/>
</dbReference>
<dbReference type="SUPFAM" id="SSF55785">
    <property type="entry name" value="PYP-like sensor domain (PAS domain)"/>
    <property type="match status" value="1"/>
</dbReference>
<dbReference type="SMART" id="SM00387">
    <property type="entry name" value="HATPase_c"/>
    <property type="match status" value="1"/>
</dbReference>
<sequence>MSTNGKNQPIGQERPRESTGPNQKVNILLVDDQPAKLLSYEAILGELGENLIKAASGTEALEHLLKANIAVVLTDVSMPGIDGFELADMMRQHPRFQKTPILFISAIHLSDLDRIKGYERGAVDYISVPVVPEVLRAKVSVFAELHRKRLELENLNQELEQRVAERTEELRERADLLDLASEAITVRNMDGTLRFWSAGAEDLYGWKREEIFGKSVHEVLSTKFPVPFSKIEASLHETGRWEGNLTQRTRDGQEITVACRKALKTNKAGSPVAILEISRDITATLRAEQGLRNAEKLAAMGRVAGIIAHEINNPLEAILNIFHLLRNHTSLDVEALEYAQLAEKELLRVAHIVKHTLSFYREAQQPIAVSISEALDNVLELQSRNIQLQGITLEKRYLTEGTVQGFPGELRQVFMNLVGNAIQAMPHGGRLRIIIREYADSKTRSTGVSVSVCDTGSGIKPEHAKQLFEPFFTTKSMKGTGLGLWISKGIVHKYDGAIQFRSVRRSDMSATCFRVVIPGQIPSQRPKADVA</sequence>
<dbReference type="InterPro" id="IPR003661">
    <property type="entry name" value="HisK_dim/P_dom"/>
</dbReference>
<evidence type="ECO:0000256" key="2">
    <source>
        <dbReference type="ARBA" id="ARBA00012438"/>
    </source>
</evidence>
<dbReference type="SUPFAM" id="SSF55874">
    <property type="entry name" value="ATPase domain of HSP90 chaperone/DNA topoisomerase II/histidine kinase"/>
    <property type="match status" value="1"/>
</dbReference>
<dbReference type="EMBL" id="CP060394">
    <property type="protein sequence ID" value="QNI33190.1"/>
    <property type="molecule type" value="Genomic_DNA"/>
</dbReference>
<dbReference type="PANTHER" id="PTHR43065:SF46">
    <property type="entry name" value="C4-DICARBOXYLATE TRANSPORT SENSOR PROTEIN DCTB"/>
    <property type="match status" value="1"/>
</dbReference>
<keyword evidence="17" id="KW-1185">Reference proteome</keyword>
<dbReference type="GO" id="GO:0000155">
    <property type="term" value="F:phosphorelay sensor kinase activity"/>
    <property type="evidence" value="ECO:0007669"/>
    <property type="project" value="InterPro"/>
</dbReference>
<keyword evidence="7" id="KW-0067">ATP-binding</keyword>